<evidence type="ECO:0000256" key="3">
    <source>
        <dbReference type="ARBA" id="ARBA00022692"/>
    </source>
</evidence>
<dbReference type="Gene3D" id="1.10.287.110">
    <property type="entry name" value="DnaJ domain"/>
    <property type="match status" value="1"/>
</dbReference>
<dbReference type="EMBL" id="CZRL01000007">
    <property type="protein sequence ID" value="CUS49814.1"/>
    <property type="molecule type" value="Genomic_DNA"/>
</dbReference>
<evidence type="ECO:0000256" key="4">
    <source>
        <dbReference type="ARBA" id="ARBA00022989"/>
    </source>
</evidence>
<dbReference type="Gene3D" id="1.10.3680.10">
    <property type="entry name" value="TerB-like"/>
    <property type="match status" value="1"/>
</dbReference>
<dbReference type="PRINTS" id="PR00625">
    <property type="entry name" value="JDOMAIN"/>
</dbReference>
<dbReference type="Pfam" id="PF00226">
    <property type="entry name" value="DnaJ"/>
    <property type="match status" value="1"/>
</dbReference>
<dbReference type="InterPro" id="IPR007791">
    <property type="entry name" value="DjlA_N"/>
</dbReference>
<dbReference type="SUPFAM" id="SSF46565">
    <property type="entry name" value="Chaperone J-domain"/>
    <property type="match status" value="1"/>
</dbReference>
<dbReference type="InterPro" id="IPR050817">
    <property type="entry name" value="DjlA_DnaK_co-chaperone"/>
</dbReference>
<keyword evidence="5" id="KW-0472">Membrane</keyword>
<evidence type="ECO:0000313" key="7">
    <source>
        <dbReference type="EMBL" id="CUS49814.1"/>
    </source>
</evidence>
<dbReference type="InterPro" id="IPR036869">
    <property type="entry name" value="J_dom_sf"/>
</dbReference>
<gene>
    <name evidence="7" type="ORF">MGWOODY_XGa392</name>
</gene>
<dbReference type="Pfam" id="PF05099">
    <property type="entry name" value="TerB"/>
    <property type="match status" value="1"/>
</dbReference>
<dbReference type="InterPro" id="IPR029024">
    <property type="entry name" value="TerB-like"/>
</dbReference>
<keyword evidence="1" id="KW-1003">Cell membrane</keyword>
<sequence length="260" mass="28859">MAWWGKLIGGTLGFMMGGPLGALLGGSLGHQFDANRRGGGVRALPGGQERIQLAFFTATFSVMGHIAKADGQVSQQEIQMAKSLMDQMRLDKQQREAAIDLFEQGKHADFPLNDVLHQFRKECQRRTTVLRMFIEIQVQAAMADGRLDPQENSILLHAADVLGFDQSEVENLINLVSGTAGHGGRQPARSIEQAYKILGASKNDSDVDIKKSYRRLMNQHHPDKLVAKGVPEEMVKLATEKTQEIRSAWEQVRDDRRKAA</sequence>
<evidence type="ECO:0000256" key="2">
    <source>
        <dbReference type="ARBA" id="ARBA00022519"/>
    </source>
</evidence>
<dbReference type="HAMAP" id="MF_01153">
    <property type="entry name" value="DjlA"/>
    <property type="match status" value="1"/>
</dbReference>
<dbReference type="AlphaFoldDB" id="A0A160TQ87"/>
<evidence type="ECO:0000256" key="5">
    <source>
        <dbReference type="ARBA" id="ARBA00023136"/>
    </source>
</evidence>
<evidence type="ECO:0000259" key="6">
    <source>
        <dbReference type="PROSITE" id="PS50076"/>
    </source>
</evidence>
<dbReference type="CDD" id="cd06257">
    <property type="entry name" value="DnaJ"/>
    <property type="match status" value="1"/>
</dbReference>
<keyword evidence="4" id="KW-1133">Transmembrane helix</keyword>
<dbReference type="PANTHER" id="PTHR24074">
    <property type="entry name" value="CO-CHAPERONE PROTEIN DJLA"/>
    <property type="match status" value="1"/>
</dbReference>
<organism evidence="7">
    <name type="scientific">hydrothermal vent metagenome</name>
    <dbReference type="NCBI Taxonomy" id="652676"/>
    <lineage>
        <taxon>unclassified sequences</taxon>
        <taxon>metagenomes</taxon>
        <taxon>ecological metagenomes</taxon>
    </lineage>
</organism>
<dbReference type="InterPro" id="IPR001623">
    <property type="entry name" value="DnaJ_domain"/>
</dbReference>
<dbReference type="NCBIfam" id="NF006948">
    <property type="entry name" value="PRK09430.1"/>
    <property type="match status" value="1"/>
</dbReference>
<reference evidence="7" key="1">
    <citation type="submission" date="2015-10" db="EMBL/GenBank/DDBJ databases">
        <authorList>
            <person name="Gilbert D.G."/>
        </authorList>
    </citation>
    <scope>NUCLEOTIDE SEQUENCE</scope>
</reference>
<dbReference type="InterPro" id="IPR023749">
    <property type="entry name" value="DjlA"/>
</dbReference>
<name>A0A160TQ87_9ZZZZ</name>
<dbReference type="SMART" id="SM00271">
    <property type="entry name" value="DnaJ"/>
    <property type="match status" value="1"/>
</dbReference>
<protein>
    <submittedName>
        <fullName evidence="7">DnaJ-like protein DjlA</fullName>
    </submittedName>
</protein>
<evidence type="ECO:0000256" key="1">
    <source>
        <dbReference type="ARBA" id="ARBA00022475"/>
    </source>
</evidence>
<dbReference type="GO" id="GO:0051087">
    <property type="term" value="F:protein-folding chaperone binding"/>
    <property type="evidence" value="ECO:0007669"/>
    <property type="project" value="InterPro"/>
</dbReference>
<keyword evidence="3" id="KW-0812">Transmembrane</keyword>
<dbReference type="CDD" id="cd07316">
    <property type="entry name" value="terB_like_DjlA"/>
    <property type="match status" value="1"/>
</dbReference>
<keyword evidence="2" id="KW-0997">Cell inner membrane</keyword>
<dbReference type="PROSITE" id="PS50076">
    <property type="entry name" value="DNAJ_2"/>
    <property type="match status" value="1"/>
</dbReference>
<accession>A0A160TQ87</accession>
<feature type="domain" description="J" evidence="6">
    <location>
        <begin position="193"/>
        <end position="260"/>
    </location>
</feature>
<dbReference type="SUPFAM" id="SSF158682">
    <property type="entry name" value="TerB-like"/>
    <property type="match status" value="1"/>
</dbReference>
<proteinExistence type="inferred from homology"/>